<dbReference type="NCBIfam" id="TIGR04449">
    <property type="entry name" value="halocin_C8_dom"/>
    <property type="match status" value="1"/>
</dbReference>
<comment type="caution">
    <text evidence="2">The sequence shown here is derived from an EMBL/GenBank/DDBJ whole genome shotgun (WGS) entry which is preliminary data.</text>
</comment>
<dbReference type="EMBL" id="JBHTAX010000001">
    <property type="protein sequence ID" value="MFC7190570.1"/>
    <property type="molecule type" value="Genomic_DNA"/>
</dbReference>
<accession>A0ABD5YSS3</accession>
<gene>
    <name evidence="2" type="ORF">ACFQL7_12435</name>
</gene>
<organism evidence="2 3">
    <name type="scientific">Halocatena marina</name>
    <dbReference type="NCBI Taxonomy" id="2934937"/>
    <lineage>
        <taxon>Archaea</taxon>
        <taxon>Methanobacteriati</taxon>
        <taxon>Methanobacteriota</taxon>
        <taxon>Stenosarchaea group</taxon>
        <taxon>Halobacteria</taxon>
        <taxon>Halobacteriales</taxon>
        <taxon>Natronomonadaceae</taxon>
        <taxon>Halocatena</taxon>
    </lineage>
</organism>
<reference evidence="2 3" key="1">
    <citation type="journal article" date="2019" name="Int. J. Syst. Evol. Microbiol.">
        <title>The Global Catalogue of Microorganisms (GCM) 10K type strain sequencing project: providing services to taxonomists for standard genome sequencing and annotation.</title>
        <authorList>
            <consortium name="The Broad Institute Genomics Platform"/>
            <consortium name="The Broad Institute Genome Sequencing Center for Infectious Disease"/>
            <person name="Wu L."/>
            <person name="Ma J."/>
        </authorList>
    </citation>
    <scope>NUCLEOTIDE SEQUENCE [LARGE SCALE GENOMIC DNA]</scope>
    <source>
        <strain evidence="2 3">RDMS1</strain>
    </source>
</reference>
<keyword evidence="3" id="KW-1185">Reference proteome</keyword>
<proteinExistence type="predicted"/>
<protein>
    <submittedName>
        <fullName evidence="2">Halocin C8-like domain-containing protein</fullName>
    </submittedName>
</protein>
<evidence type="ECO:0000256" key="1">
    <source>
        <dbReference type="SAM" id="MobiDB-lite"/>
    </source>
</evidence>
<dbReference type="Proteomes" id="UP001596417">
    <property type="component" value="Unassembled WGS sequence"/>
</dbReference>
<dbReference type="AlphaFoldDB" id="A0ABD5YSS3"/>
<sequence length="255" mass="27439">MQQISGDSRATGTTSEQNTDVTNELTTDALISTVKSSATYELYEAYFEERENLVFRTENPAVYEIKTQSKPTTYGITFDLVDRSPTVLGVVDTGINTSGTSDTDATTDNRRVSADVTFRVEGSTIQESTALILERLDRNTTTGTKFWIEDGELEQESLTMTRSGKTIKAVQAQRVSTQSLLGIGCGDCKDLMRSICQVGCAAPSSLICTVSTGGIGGIACGVAADLICSHTPIPDNCTSDTTHKHWQLCKDAGFC</sequence>
<name>A0ABD5YSS3_9EURY</name>
<evidence type="ECO:0000313" key="3">
    <source>
        <dbReference type="Proteomes" id="UP001596417"/>
    </source>
</evidence>
<dbReference type="InterPro" id="IPR031033">
    <property type="entry name" value="Halocin_C8_dom"/>
</dbReference>
<feature type="region of interest" description="Disordered" evidence="1">
    <location>
        <begin position="1"/>
        <end position="21"/>
    </location>
</feature>
<evidence type="ECO:0000313" key="2">
    <source>
        <dbReference type="EMBL" id="MFC7190570.1"/>
    </source>
</evidence>